<evidence type="ECO:0000313" key="2">
    <source>
        <dbReference type="EMBL" id="GIQ88903.1"/>
    </source>
</evidence>
<protein>
    <submittedName>
        <fullName evidence="2">Uncharacterized protein</fullName>
    </submittedName>
</protein>
<keyword evidence="3" id="KW-1185">Reference proteome</keyword>
<dbReference type="Gene3D" id="2.20.110.10">
    <property type="entry name" value="Histone H3 K4-specific methyltransferase SET7/9 N-terminal domain"/>
    <property type="match status" value="5"/>
</dbReference>
<dbReference type="PANTHER" id="PTHR43215:SF14">
    <property type="entry name" value="RADIAL SPOKE HEAD 1 HOMOLOG"/>
    <property type="match status" value="1"/>
</dbReference>
<dbReference type="EMBL" id="BDIP01004504">
    <property type="protein sequence ID" value="GIQ88903.1"/>
    <property type="molecule type" value="Genomic_DNA"/>
</dbReference>
<dbReference type="InterPro" id="IPR003409">
    <property type="entry name" value="MORN"/>
</dbReference>
<dbReference type="Pfam" id="PF02493">
    <property type="entry name" value="MORN"/>
    <property type="match status" value="9"/>
</dbReference>
<gene>
    <name evidence="2" type="ORF">KIPB_011255</name>
</gene>
<sequence>MVSVTDFKRSSTYTLPRPLDKSNVDYLRCILDLAGEMGAVVAAAYLRDPHPEDKDPHPFEDSLNPEIQGYTTPREVIANHTFDMVPPMLHGYLRKYIVSECSASDATREQVGDELYESVTYLRDVRNSLSHGGATAEDTDRLRGVDLRRFQSVFALRDAYARLLALLSHSPALARQVKERKADLDSLMVTFEHSRMVRRLASDFGAIKDDADVKGLANVVLETVRDTLSSADPETSAALGRLVLTSLGAQLPSCYRVPRMQTLLSSIVAGDGPCGVDRVSSEVLSVIKACPGARFEFYSCVINLAAHCTARQVSAGYPSMLGAACRRVIAGIADNAVTEFGVCMQAREENYFPQLRLSGRARSKGLTAFMEGLGDWRGEATVKTITEEQPSISMAETDNVLEPRPQEHPSVQLSPSKPDVVPVSAPRDPLPGEGVHTFHDGSVYVGMLAAGKPSGIGICNYADGRVYEGGWERGKHSGRGMSTYSDGRTYVGMWKAGKPSGEGVCEYADGRMYKGDWKAGHMSGQGVCAYPNGDVYKGEWKKGKRCGKGTCTHKDGSVSAGEWKGDDMSLGTLTYTNGAVYEGQWKKGKESGRGVLTYADGETMSGEWLDGKPHLVSYSDKEGNCYRGTLDVSTTNGRWVPDGVGEFSFSEGNVYKGDWAQGQMSGHGVMTYGSKNRDQMWALMGKEYVVKYVGEWLMGQRSGQGVMTYYDGTVYDGGWVQDQRSGHGVERHQDGGVYDGYFEN</sequence>
<dbReference type="AlphaFoldDB" id="A0A9K3GN70"/>
<organism evidence="2 3">
    <name type="scientific">Kipferlia bialata</name>
    <dbReference type="NCBI Taxonomy" id="797122"/>
    <lineage>
        <taxon>Eukaryota</taxon>
        <taxon>Metamonada</taxon>
        <taxon>Carpediemonas-like organisms</taxon>
        <taxon>Kipferlia</taxon>
    </lineage>
</organism>
<comment type="caution">
    <text evidence="2">The sequence shown here is derived from an EMBL/GenBank/DDBJ whole genome shotgun (WGS) entry which is preliminary data.</text>
</comment>
<dbReference type="SMART" id="SM00698">
    <property type="entry name" value="MORN"/>
    <property type="match status" value="9"/>
</dbReference>
<proteinExistence type="predicted"/>
<name>A0A9K3GN70_9EUKA</name>
<dbReference type="GO" id="GO:0005829">
    <property type="term" value="C:cytosol"/>
    <property type="evidence" value="ECO:0007669"/>
    <property type="project" value="TreeGrafter"/>
</dbReference>
<dbReference type="OrthoDB" id="270720at2759"/>
<keyword evidence="1" id="KW-0677">Repeat</keyword>
<accession>A0A9K3GN70</accession>
<dbReference type="SUPFAM" id="SSF82185">
    <property type="entry name" value="Histone H3 K4-specific methyltransferase SET7/9 N-terminal domain"/>
    <property type="match status" value="4"/>
</dbReference>
<dbReference type="PANTHER" id="PTHR43215">
    <property type="entry name" value="RADIAL SPOKE HEAD 1 HOMOLOG"/>
    <property type="match status" value="1"/>
</dbReference>
<dbReference type="Proteomes" id="UP000265618">
    <property type="component" value="Unassembled WGS sequence"/>
</dbReference>
<evidence type="ECO:0000256" key="1">
    <source>
        <dbReference type="ARBA" id="ARBA00022737"/>
    </source>
</evidence>
<evidence type="ECO:0000313" key="3">
    <source>
        <dbReference type="Proteomes" id="UP000265618"/>
    </source>
</evidence>
<reference evidence="2 3" key="1">
    <citation type="journal article" date="2018" name="PLoS ONE">
        <title>The draft genome of Kipferlia bialata reveals reductive genome evolution in fornicate parasites.</title>
        <authorList>
            <person name="Tanifuji G."/>
            <person name="Takabayashi S."/>
            <person name="Kume K."/>
            <person name="Takagi M."/>
            <person name="Nakayama T."/>
            <person name="Kamikawa R."/>
            <person name="Inagaki Y."/>
            <person name="Hashimoto T."/>
        </authorList>
    </citation>
    <scope>NUCLEOTIDE SEQUENCE [LARGE SCALE GENOMIC DNA]</scope>
    <source>
        <strain evidence="2">NY0173</strain>
    </source>
</reference>